<sequence>MDSDERRHLIQEAISRCTFPPSIVYPEAFNRNDDMAPLSKLFRRPLVVWVPECLNGGKAECISPKCLCTPRVKEYVQRTVEAVDCKCELLYTRYECTSTGTCFTTASSSYLNRRVDTIVHFPFVLSVKSGISEEFMEIVHDGVMSPNGLSSALTYIRRRRQTRYYKLYTLFADRIRRIRNGNTEYAAPTPPNCSQDCSDNAPPTSNSLTAQWLEWTSIYSSLCEVLMQHLKVRRALRIDHSVKFCMQLKNWTGSGQREGIADGKMLLLAQNEIGQIIGRRLTRSENNEETEELLRSVAHSFQ</sequence>
<dbReference type="AlphaFoldDB" id="A0A081B0X2"/>
<accession>A0A081B0X2</accession>
<evidence type="ECO:0000313" key="2">
    <source>
        <dbReference type="Proteomes" id="UP000028582"/>
    </source>
</evidence>
<dbReference type="EMBL" id="ANJA01000238">
    <property type="protein sequence ID" value="ETO84783.1"/>
    <property type="molecule type" value="Genomic_DNA"/>
</dbReference>
<dbReference type="Proteomes" id="UP000028582">
    <property type="component" value="Unassembled WGS sequence"/>
</dbReference>
<protein>
    <submittedName>
        <fullName evidence="1">Uncharacterized protein</fullName>
    </submittedName>
</protein>
<comment type="caution">
    <text evidence="1">The sequence shown here is derived from an EMBL/GenBank/DDBJ whole genome shotgun (WGS) entry which is preliminary data.</text>
</comment>
<gene>
    <name evidence="1" type="ORF">F444_01352</name>
</gene>
<feature type="non-terminal residue" evidence="1">
    <location>
        <position position="302"/>
    </location>
</feature>
<proteinExistence type="predicted"/>
<name>A0A081B0X2_PHYNI</name>
<evidence type="ECO:0000313" key="1">
    <source>
        <dbReference type="EMBL" id="ETO84783.1"/>
    </source>
</evidence>
<reference evidence="1 2" key="1">
    <citation type="submission" date="2013-11" db="EMBL/GenBank/DDBJ databases">
        <title>The Genome Sequence of Phytophthora parasitica P1976.</title>
        <authorList>
            <consortium name="The Broad Institute Genomics Platform"/>
            <person name="Russ C."/>
            <person name="Tyler B."/>
            <person name="Panabieres F."/>
            <person name="Shan W."/>
            <person name="Tripathy S."/>
            <person name="Grunwald N."/>
            <person name="Machado M."/>
            <person name="Johnson C.S."/>
            <person name="Walker B."/>
            <person name="Young S."/>
            <person name="Zeng Q."/>
            <person name="Gargeya S."/>
            <person name="Fitzgerald M."/>
            <person name="Haas B."/>
            <person name="Abouelleil A."/>
            <person name="Allen A.W."/>
            <person name="Alvarado L."/>
            <person name="Arachchi H.M."/>
            <person name="Berlin A.M."/>
            <person name="Chapman S.B."/>
            <person name="Gainer-Dewar J."/>
            <person name="Goldberg J."/>
            <person name="Griggs A."/>
            <person name="Gujja S."/>
            <person name="Hansen M."/>
            <person name="Howarth C."/>
            <person name="Imamovic A."/>
            <person name="Ireland A."/>
            <person name="Larimer J."/>
            <person name="McCowan C."/>
            <person name="Murphy C."/>
            <person name="Pearson M."/>
            <person name="Poon T.W."/>
            <person name="Priest M."/>
            <person name="Roberts A."/>
            <person name="Saif S."/>
            <person name="Shea T."/>
            <person name="Sisk P."/>
            <person name="Sykes S."/>
            <person name="Wortman J."/>
            <person name="Nusbaum C."/>
            <person name="Birren B."/>
        </authorList>
    </citation>
    <scope>NUCLEOTIDE SEQUENCE [LARGE SCALE GENOMIC DNA]</scope>
    <source>
        <strain evidence="1 2">P1976</strain>
    </source>
</reference>
<organism evidence="1 2">
    <name type="scientific">Phytophthora nicotianae P1976</name>
    <dbReference type="NCBI Taxonomy" id="1317066"/>
    <lineage>
        <taxon>Eukaryota</taxon>
        <taxon>Sar</taxon>
        <taxon>Stramenopiles</taxon>
        <taxon>Oomycota</taxon>
        <taxon>Peronosporomycetes</taxon>
        <taxon>Peronosporales</taxon>
        <taxon>Peronosporaceae</taxon>
        <taxon>Phytophthora</taxon>
    </lineage>
</organism>